<organism evidence="3 4">
    <name type="scientific">Aphanomyces euteiches</name>
    <dbReference type="NCBI Taxonomy" id="100861"/>
    <lineage>
        <taxon>Eukaryota</taxon>
        <taxon>Sar</taxon>
        <taxon>Stramenopiles</taxon>
        <taxon>Oomycota</taxon>
        <taxon>Saprolegniomycetes</taxon>
        <taxon>Saprolegniales</taxon>
        <taxon>Verrucalvaceae</taxon>
        <taxon>Aphanomyces</taxon>
    </lineage>
</organism>
<sequence>MARYTSVQAYPDSKVGSLPYDNVKDKSGASTSSTAPGSGNQKFAFNKVENVSGSTAGAGSGEFHMYRAARRREMERIAAMEKEHKQTQEEKEFHEKRKQAQLEQELKAQQKAGKRRRKQENAKLRKMMGQTNDDKKGEESTPALENVMPGGVPEIPNDGTFLEKLLAQQKEKAEQS</sequence>
<evidence type="ECO:0000256" key="2">
    <source>
        <dbReference type="SAM" id="MobiDB-lite"/>
    </source>
</evidence>
<dbReference type="Pfam" id="PF06658">
    <property type="entry name" value="DUF1168"/>
    <property type="match status" value="1"/>
</dbReference>
<protein>
    <submittedName>
        <fullName evidence="3">Uncharacterized protein</fullName>
    </submittedName>
</protein>
<proteinExistence type="predicted"/>
<evidence type="ECO:0000313" key="3">
    <source>
        <dbReference type="EMBL" id="KAF0734896.1"/>
    </source>
</evidence>
<evidence type="ECO:0000256" key="1">
    <source>
        <dbReference type="SAM" id="Coils"/>
    </source>
</evidence>
<feature type="coiled-coil region" evidence="1">
    <location>
        <begin position="70"/>
        <end position="104"/>
    </location>
</feature>
<accession>A0A6G0X4N7</accession>
<gene>
    <name evidence="3" type="ORF">Ae201684_008558</name>
</gene>
<dbReference type="Proteomes" id="UP000481153">
    <property type="component" value="Unassembled WGS sequence"/>
</dbReference>
<keyword evidence="4" id="KW-1185">Reference proteome</keyword>
<feature type="region of interest" description="Disordered" evidence="2">
    <location>
        <begin position="105"/>
        <end position="162"/>
    </location>
</feature>
<dbReference type="InterPro" id="IPR009548">
    <property type="entry name" value="Prkrip1"/>
</dbReference>
<dbReference type="PANTHER" id="PTHR13507:SF0">
    <property type="entry name" value="PRKR-INTERACTING PROTEIN 1"/>
    <property type="match status" value="1"/>
</dbReference>
<feature type="compositionally biased region" description="Low complexity" evidence="2">
    <location>
        <begin position="28"/>
        <end position="39"/>
    </location>
</feature>
<dbReference type="EMBL" id="VJMJ01000103">
    <property type="protein sequence ID" value="KAF0734896.1"/>
    <property type="molecule type" value="Genomic_DNA"/>
</dbReference>
<dbReference type="GO" id="GO:0005730">
    <property type="term" value="C:nucleolus"/>
    <property type="evidence" value="ECO:0007669"/>
    <property type="project" value="TreeGrafter"/>
</dbReference>
<dbReference type="AlphaFoldDB" id="A0A6G0X4N7"/>
<dbReference type="VEuPathDB" id="FungiDB:AeMF1_020331"/>
<dbReference type="PANTHER" id="PTHR13507">
    <property type="entry name" value="PRKR-INTERACTING PROTEIN 1"/>
    <property type="match status" value="1"/>
</dbReference>
<reference evidence="3 4" key="1">
    <citation type="submission" date="2019-07" db="EMBL/GenBank/DDBJ databases">
        <title>Genomics analysis of Aphanomyces spp. identifies a new class of oomycete effector associated with host adaptation.</title>
        <authorList>
            <person name="Gaulin E."/>
        </authorList>
    </citation>
    <scope>NUCLEOTIDE SEQUENCE [LARGE SCALE GENOMIC DNA]</scope>
    <source>
        <strain evidence="3 4">ATCC 201684</strain>
    </source>
</reference>
<evidence type="ECO:0000313" key="4">
    <source>
        <dbReference type="Proteomes" id="UP000481153"/>
    </source>
</evidence>
<name>A0A6G0X4N7_9STRA</name>
<keyword evidence="1" id="KW-0175">Coiled coil</keyword>
<feature type="region of interest" description="Disordered" evidence="2">
    <location>
        <begin position="1"/>
        <end position="42"/>
    </location>
</feature>
<dbReference type="GO" id="GO:0003725">
    <property type="term" value="F:double-stranded RNA binding"/>
    <property type="evidence" value="ECO:0007669"/>
    <property type="project" value="InterPro"/>
</dbReference>
<comment type="caution">
    <text evidence="3">The sequence shown here is derived from an EMBL/GenBank/DDBJ whole genome shotgun (WGS) entry which is preliminary data.</text>
</comment>
<dbReference type="GO" id="GO:0004860">
    <property type="term" value="F:protein kinase inhibitor activity"/>
    <property type="evidence" value="ECO:0007669"/>
    <property type="project" value="TreeGrafter"/>
</dbReference>
<dbReference type="GO" id="GO:0019901">
    <property type="term" value="F:protein kinase binding"/>
    <property type="evidence" value="ECO:0007669"/>
    <property type="project" value="TreeGrafter"/>
</dbReference>